<keyword evidence="2 4" id="KW-0808">Transferase</keyword>
<keyword evidence="1 4" id="KW-0489">Methyltransferase</keyword>
<dbReference type="PANTHER" id="PTHR10509:SF14">
    <property type="entry name" value="CAFFEOYL-COA O-METHYLTRANSFERASE 3-RELATED"/>
    <property type="match status" value="1"/>
</dbReference>
<dbReference type="Gene3D" id="3.40.50.150">
    <property type="entry name" value="Vaccinia Virus protein VP39"/>
    <property type="match status" value="1"/>
</dbReference>
<dbReference type="CDD" id="cd02440">
    <property type="entry name" value="AdoMet_MTases"/>
    <property type="match status" value="1"/>
</dbReference>
<proteinExistence type="predicted"/>
<dbReference type="Pfam" id="PF01596">
    <property type="entry name" value="Methyltransf_3"/>
    <property type="match status" value="1"/>
</dbReference>
<dbReference type="STRING" id="1237085.Ngar_c22210"/>
<protein>
    <submittedName>
        <fullName evidence="4">Putative O-methyltransferase</fullName>
    </submittedName>
</protein>
<dbReference type="RefSeq" id="WP_015019686.1">
    <property type="nucleotide sequence ID" value="NC_018719.1"/>
</dbReference>
<evidence type="ECO:0000313" key="5">
    <source>
        <dbReference type="Proteomes" id="UP000008037"/>
    </source>
</evidence>
<dbReference type="InterPro" id="IPR050362">
    <property type="entry name" value="Cation-dep_OMT"/>
</dbReference>
<dbReference type="SUPFAM" id="SSF53335">
    <property type="entry name" value="S-adenosyl-L-methionine-dependent methyltransferases"/>
    <property type="match status" value="1"/>
</dbReference>
<dbReference type="InterPro" id="IPR002935">
    <property type="entry name" value="SAM_O-MeTrfase"/>
</dbReference>
<evidence type="ECO:0000313" key="4">
    <source>
        <dbReference type="EMBL" id="AFU59151.1"/>
    </source>
</evidence>
<gene>
    <name evidence="4" type="ordered locus">Ngar_c22210</name>
</gene>
<reference evidence="4 5" key="1">
    <citation type="journal article" date="2012" name="Environ. Microbiol.">
        <title>The genome of the ammonia-oxidizing Candidatus Nitrososphaera gargensis: insights into metabolic versatility and environmental adaptations.</title>
        <authorList>
            <person name="Spang A."/>
            <person name="Poehlein A."/>
            <person name="Offre P."/>
            <person name="Zumbragel S."/>
            <person name="Haider S."/>
            <person name="Rychlik N."/>
            <person name="Nowka B."/>
            <person name="Schmeisser C."/>
            <person name="Lebedeva E.V."/>
            <person name="Rattei T."/>
            <person name="Bohm C."/>
            <person name="Schmid M."/>
            <person name="Galushko A."/>
            <person name="Hatzenpichler R."/>
            <person name="Weinmaier T."/>
            <person name="Daniel R."/>
            <person name="Schleper C."/>
            <person name="Spieck E."/>
            <person name="Streit W."/>
            <person name="Wagner M."/>
        </authorList>
    </citation>
    <scope>NUCLEOTIDE SEQUENCE [LARGE SCALE GENOMIC DNA]</scope>
    <source>
        <strain evidence="5">Ga9.2</strain>
    </source>
</reference>
<dbReference type="PATRIC" id="fig|1237085.11.peg.2200"/>
<keyword evidence="3" id="KW-0949">S-adenosyl-L-methionine</keyword>
<evidence type="ECO:0000256" key="1">
    <source>
        <dbReference type="ARBA" id="ARBA00022603"/>
    </source>
</evidence>
<dbReference type="InterPro" id="IPR029063">
    <property type="entry name" value="SAM-dependent_MTases_sf"/>
</dbReference>
<sequence>MDGRILRVISKLDRQSNMERSGKARVPSGQEMLAITADTGMFFSILLKAIKAKRVLEVGTSVGFSTLWFADAVGKKGKIVTIEMDPLKVARAEKNFKQAGIEKLIEIKQGVALDVLRTLKCRFDFVLLDADKENIIKYFDLILPLVRVGGIIAADNMLFPPHYRPMMKKYARHVQSRRNVQSVTVPIGMGEEVTIKLED</sequence>
<accession>K0ICQ8</accession>
<dbReference type="PROSITE" id="PS51682">
    <property type="entry name" value="SAM_OMT_I"/>
    <property type="match status" value="1"/>
</dbReference>
<name>K0ICQ8_NITGG</name>
<dbReference type="HOGENOM" id="CLU_067676_4_1_2"/>
<organism evidence="4 5">
    <name type="scientific">Nitrososphaera gargensis (strain Ga9.2)</name>
    <dbReference type="NCBI Taxonomy" id="1237085"/>
    <lineage>
        <taxon>Archaea</taxon>
        <taxon>Nitrososphaerota</taxon>
        <taxon>Nitrososphaeria</taxon>
        <taxon>Nitrososphaerales</taxon>
        <taxon>Nitrososphaeraceae</taxon>
        <taxon>Nitrososphaera</taxon>
    </lineage>
</organism>
<dbReference type="GO" id="GO:0008171">
    <property type="term" value="F:O-methyltransferase activity"/>
    <property type="evidence" value="ECO:0007669"/>
    <property type="project" value="InterPro"/>
</dbReference>
<dbReference type="GO" id="GO:0008757">
    <property type="term" value="F:S-adenosylmethionine-dependent methyltransferase activity"/>
    <property type="evidence" value="ECO:0007669"/>
    <property type="project" value="TreeGrafter"/>
</dbReference>
<dbReference type="GeneID" id="13796084"/>
<evidence type="ECO:0000256" key="2">
    <source>
        <dbReference type="ARBA" id="ARBA00022679"/>
    </source>
</evidence>
<dbReference type="AlphaFoldDB" id="K0ICQ8"/>
<dbReference type="Proteomes" id="UP000008037">
    <property type="component" value="Chromosome"/>
</dbReference>
<dbReference type="BioCyc" id="CNIT1237085:G1324-2219-MONOMER"/>
<dbReference type="GO" id="GO:0032259">
    <property type="term" value="P:methylation"/>
    <property type="evidence" value="ECO:0007669"/>
    <property type="project" value="UniProtKB-KW"/>
</dbReference>
<keyword evidence="5" id="KW-1185">Reference proteome</keyword>
<dbReference type="KEGG" id="nga:Ngar_c22210"/>
<dbReference type="PANTHER" id="PTHR10509">
    <property type="entry name" value="O-METHYLTRANSFERASE-RELATED"/>
    <property type="match status" value="1"/>
</dbReference>
<evidence type="ECO:0000256" key="3">
    <source>
        <dbReference type="ARBA" id="ARBA00022691"/>
    </source>
</evidence>
<dbReference type="InParanoid" id="K0ICQ8"/>
<dbReference type="EMBL" id="CP002408">
    <property type="protein sequence ID" value="AFU59151.1"/>
    <property type="molecule type" value="Genomic_DNA"/>
</dbReference>